<proteinExistence type="predicted"/>
<comment type="caution">
    <text evidence="1">The sequence shown here is derived from an EMBL/GenBank/DDBJ whole genome shotgun (WGS) entry which is preliminary data.</text>
</comment>
<keyword evidence="2" id="KW-1185">Reference proteome</keyword>
<dbReference type="AlphaFoldDB" id="A0A830D954"/>
<dbReference type="EMBL" id="BMAC01000974">
    <property type="protein sequence ID" value="GFQ04764.1"/>
    <property type="molecule type" value="Genomic_DNA"/>
</dbReference>
<name>A0A830D954_9LAMI</name>
<organism evidence="1 2">
    <name type="scientific">Phtheirospermum japonicum</name>
    <dbReference type="NCBI Taxonomy" id="374723"/>
    <lineage>
        <taxon>Eukaryota</taxon>
        <taxon>Viridiplantae</taxon>
        <taxon>Streptophyta</taxon>
        <taxon>Embryophyta</taxon>
        <taxon>Tracheophyta</taxon>
        <taxon>Spermatophyta</taxon>
        <taxon>Magnoliopsida</taxon>
        <taxon>eudicotyledons</taxon>
        <taxon>Gunneridae</taxon>
        <taxon>Pentapetalae</taxon>
        <taxon>asterids</taxon>
        <taxon>lamiids</taxon>
        <taxon>Lamiales</taxon>
        <taxon>Orobanchaceae</taxon>
        <taxon>Orobanchaceae incertae sedis</taxon>
        <taxon>Phtheirospermum</taxon>
    </lineage>
</organism>
<dbReference type="Proteomes" id="UP000653305">
    <property type="component" value="Unassembled WGS sequence"/>
</dbReference>
<evidence type="ECO:0000313" key="2">
    <source>
        <dbReference type="Proteomes" id="UP000653305"/>
    </source>
</evidence>
<reference evidence="1" key="1">
    <citation type="submission" date="2020-07" db="EMBL/GenBank/DDBJ databases">
        <title>Ethylene signaling mediates host invasion by parasitic plants.</title>
        <authorList>
            <person name="Yoshida S."/>
        </authorList>
    </citation>
    <scope>NUCLEOTIDE SEQUENCE</scope>
    <source>
        <strain evidence="1">Okayama</strain>
    </source>
</reference>
<evidence type="ECO:0000313" key="1">
    <source>
        <dbReference type="EMBL" id="GFQ04764.1"/>
    </source>
</evidence>
<protein>
    <submittedName>
        <fullName evidence="1">Uncharacterized protein</fullName>
    </submittedName>
</protein>
<gene>
    <name evidence="1" type="ORF">PHJA_002620400</name>
</gene>
<sequence length="95" mass="10687">MSHELPLLLNLLPAETTFDQSFSFLFLQAKVKIWVNGDEKKSIGALTADFGSILPAHAVRTIVTASFWPDITGSKDNDERYNELSTKVIVLLKHW</sequence>
<accession>A0A830D954</accession>